<keyword evidence="2" id="KW-0238">DNA-binding</keyword>
<dbReference type="InterPro" id="IPR036388">
    <property type="entry name" value="WH-like_DNA-bd_sf"/>
</dbReference>
<keyword evidence="1" id="KW-0805">Transcription regulation</keyword>
<evidence type="ECO:0000259" key="4">
    <source>
        <dbReference type="PROSITE" id="PS50995"/>
    </source>
</evidence>
<dbReference type="GO" id="GO:0003700">
    <property type="term" value="F:DNA-binding transcription factor activity"/>
    <property type="evidence" value="ECO:0007669"/>
    <property type="project" value="InterPro"/>
</dbReference>
<dbReference type="OrthoDB" id="4404499at2"/>
<dbReference type="RefSeq" id="WP_117357857.1">
    <property type="nucleotide sequence ID" value="NZ_QURH01000234.1"/>
</dbReference>
<evidence type="ECO:0000313" key="5">
    <source>
        <dbReference type="EMBL" id="RFU41091.1"/>
    </source>
</evidence>
<keyword evidence="6" id="KW-1185">Reference proteome</keyword>
<accession>A0A372JM49</accession>
<dbReference type="GO" id="GO:0003677">
    <property type="term" value="F:DNA binding"/>
    <property type="evidence" value="ECO:0007669"/>
    <property type="project" value="UniProtKB-KW"/>
</dbReference>
<dbReference type="AlphaFoldDB" id="A0A372JM49"/>
<dbReference type="PROSITE" id="PS01117">
    <property type="entry name" value="HTH_MARR_1"/>
    <property type="match status" value="1"/>
</dbReference>
<dbReference type="Pfam" id="PF01047">
    <property type="entry name" value="MarR"/>
    <property type="match status" value="1"/>
</dbReference>
<dbReference type="GO" id="GO:0006950">
    <property type="term" value="P:response to stress"/>
    <property type="evidence" value="ECO:0007669"/>
    <property type="project" value="TreeGrafter"/>
</dbReference>
<dbReference type="PRINTS" id="PR00598">
    <property type="entry name" value="HTHMARR"/>
</dbReference>
<dbReference type="InterPro" id="IPR023187">
    <property type="entry name" value="Tscrpt_reg_MarR-type_CS"/>
</dbReference>
<sequence>MDTEKLNFGDLGFLGPPEEWPIGRLFGAAMRLGGPVMWRIVEQHGVSPAGYFLLRLLQAHPEGMRAGDAARGLSVTPATLTSVVNTLERDGYVERRRHPDDRRAVLLHATEAGRTLLAEVGPGIGTDMNALYDVVPPEDEPAVRRFLLSLIERFEEYSKGDRQC</sequence>
<dbReference type="SUPFAM" id="SSF46785">
    <property type="entry name" value="Winged helix' DNA-binding domain"/>
    <property type="match status" value="1"/>
</dbReference>
<organism evidence="5 6">
    <name type="scientific">Actinomadura logoneensis</name>
    <dbReference type="NCBI Taxonomy" id="2293572"/>
    <lineage>
        <taxon>Bacteria</taxon>
        <taxon>Bacillati</taxon>
        <taxon>Actinomycetota</taxon>
        <taxon>Actinomycetes</taxon>
        <taxon>Streptosporangiales</taxon>
        <taxon>Thermomonosporaceae</taxon>
        <taxon>Actinomadura</taxon>
    </lineage>
</organism>
<dbReference type="PANTHER" id="PTHR33164:SF43">
    <property type="entry name" value="HTH-TYPE TRANSCRIPTIONAL REPRESSOR YETL"/>
    <property type="match status" value="1"/>
</dbReference>
<dbReference type="Proteomes" id="UP000261811">
    <property type="component" value="Unassembled WGS sequence"/>
</dbReference>
<dbReference type="PROSITE" id="PS50995">
    <property type="entry name" value="HTH_MARR_2"/>
    <property type="match status" value="1"/>
</dbReference>
<dbReference type="PANTHER" id="PTHR33164">
    <property type="entry name" value="TRANSCRIPTIONAL REGULATOR, MARR FAMILY"/>
    <property type="match status" value="1"/>
</dbReference>
<dbReference type="Gene3D" id="1.10.10.10">
    <property type="entry name" value="Winged helix-like DNA-binding domain superfamily/Winged helix DNA-binding domain"/>
    <property type="match status" value="1"/>
</dbReference>
<dbReference type="EMBL" id="QURH01000234">
    <property type="protein sequence ID" value="RFU41091.1"/>
    <property type="molecule type" value="Genomic_DNA"/>
</dbReference>
<dbReference type="SMART" id="SM00347">
    <property type="entry name" value="HTH_MARR"/>
    <property type="match status" value="1"/>
</dbReference>
<keyword evidence="3" id="KW-0804">Transcription</keyword>
<dbReference type="InterPro" id="IPR036390">
    <property type="entry name" value="WH_DNA-bd_sf"/>
</dbReference>
<evidence type="ECO:0000256" key="2">
    <source>
        <dbReference type="ARBA" id="ARBA00023125"/>
    </source>
</evidence>
<comment type="caution">
    <text evidence="5">The sequence shown here is derived from an EMBL/GenBank/DDBJ whole genome shotgun (WGS) entry which is preliminary data.</text>
</comment>
<gene>
    <name evidence="5" type="ORF">DZF91_13720</name>
</gene>
<evidence type="ECO:0000256" key="1">
    <source>
        <dbReference type="ARBA" id="ARBA00023015"/>
    </source>
</evidence>
<dbReference type="InterPro" id="IPR039422">
    <property type="entry name" value="MarR/SlyA-like"/>
</dbReference>
<protein>
    <submittedName>
        <fullName evidence="5">MarR family transcriptional regulator</fullName>
    </submittedName>
</protein>
<dbReference type="InterPro" id="IPR000835">
    <property type="entry name" value="HTH_MarR-typ"/>
</dbReference>
<evidence type="ECO:0000313" key="6">
    <source>
        <dbReference type="Proteomes" id="UP000261811"/>
    </source>
</evidence>
<feature type="domain" description="HTH marR-type" evidence="4">
    <location>
        <begin position="1"/>
        <end position="156"/>
    </location>
</feature>
<name>A0A372JM49_9ACTN</name>
<reference evidence="5 6" key="1">
    <citation type="submission" date="2018-08" db="EMBL/GenBank/DDBJ databases">
        <title>Actinomadura jelena sp. nov., a novel Actinomycete isolated from soil in Chad.</title>
        <authorList>
            <person name="Shi L."/>
        </authorList>
    </citation>
    <scope>NUCLEOTIDE SEQUENCE [LARGE SCALE GENOMIC DNA]</scope>
    <source>
        <strain evidence="5 6">NEAU-G17</strain>
    </source>
</reference>
<evidence type="ECO:0000256" key="3">
    <source>
        <dbReference type="ARBA" id="ARBA00023163"/>
    </source>
</evidence>
<proteinExistence type="predicted"/>